<dbReference type="PANTHER" id="PTHR30118">
    <property type="entry name" value="HTH-TYPE TRANSCRIPTIONAL REGULATOR LEUO-RELATED"/>
    <property type="match status" value="1"/>
</dbReference>
<evidence type="ECO:0000313" key="7">
    <source>
        <dbReference type="Proteomes" id="UP000283255"/>
    </source>
</evidence>
<dbReference type="PRINTS" id="PR00039">
    <property type="entry name" value="HTHLYSR"/>
</dbReference>
<evidence type="ECO:0000256" key="3">
    <source>
        <dbReference type="ARBA" id="ARBA00023125"/>
    </source>
</evidence>
<reference evidence="6 7" key="2">
    <citation type="submission" date="2019-01" db="EMBL/GenBank/DDBJ databases">
        <title>Motilimonas pumilus sp. nov., isolated from the gut of sea cucumber (Apostichopus japonicus).</title>
        <authorList>
            <person name="Wang F.-Q."/>
            <person name="Ren L.-H."/>
            <person name="Lin Y.-W."/>
            <person name="Sun G.-H."/>
            <person name="Du Z.-J."/>
            <person name="Zhao J.-X."/>
            <person name="Liu X.-J."/>
            <person name="Liu L.-J."/>
        </authorList>
    </citation>
    <scope>NUCLEOTIDE SEQUENCE [LARGE SCALE GENOMIC DNA]</scope>
    <source>
        <strain evidence="6 7">PLHSC7-2</strain>
    </source>
</reference>
<dbReference type="Gene3D" id="1.10.10.10">
    <property type="entry name" value="Winged helix-like DNA-binding domain superfamily/Winged helix DNA-binding domain"/>
    <property type="match status" value="1"/>
</dbReference>
<dbReference type="InterPro" id="IPR000847">
    <property type="entry name" value="LysR_HTH_N"/>
</dbReference>
<dbReference type="Pfam" id="PF00126">
    <property type="entry name" value="HTH_1"/>
    <property type="match status" value="1"/>
</dbReference>
<dbReference type="SUPFAM" id="SSF46785">
    <property type="entry name" value="Winged helix' DNA-binding domain"/>
    <property type="match status" value="1"/>
</dbReference>
<name>A0A418YGD0_9GAMM</name>
<dbReference type="EMBL" id="QZCH01000007">
    <property type="protein sequence ID" value="RJG48705.1"/>
    <property type="molecule type" value="Genomic_DNA"/>
</dbReference>
<dbReference type="SUPFAM" id="SSF53850">
    <property type="entry name" value="Periplasmic binding protein-like II"/>
    <property type="match status" value="1"/>
</dbReference>
<dbReference type="PANTHER" id="PTHR30118:SF15">
    <property type="entry name" value="TRANSCRIPTIONAL REGULATORY PROTEIN"/>
    <property type="match status" value="1"/>
</dbReference>
<dbReference type="OrthoDB" id="6621790at2"/>
<dbReference type="GO" id="GO:0003677">
    <property type="term" value="F:DNA binding"/>
    <property type="evidence" value="ECO:0007669"/>
    <property type="project" value="UniProtKB-KW"/>
</dbReference>
<organism evidence="6 7">
    <name type="scientific">Motilimonas pumila</name>
    <dbReference type="NCBI Taxonomy" id="2303987"/>
    <lineage>
        <taxon>Bacteria</taxon>
        <taxon>Pseudomonadati</taxon>
        <taxon>Pseudomonadota</taxon>
        <taxon>Gammaproteobacteria</taxon>
        <taxon>Alteromonadales</taxon>
        <taxon>Alteromonadales genera incertae sedis</taxon>
        <taxon>Motilimonas</taxon>
    </lineage>
</organism>
<dbReference type="Gene3D" id="3.40.190.290">
    <property type="match status" value="1"/>
</dbReference>
<gene>
    <name evidence="6" type="ORF">D1Z90_07550</name>
</gene>
<comment type="similarity">
    <text evidence="1">Belongs to the LysR transcriptional regulatory family.</text>
</comment>
<sequence length="312" mass="35236">MNLNEFDLNLLKTLRVLLQEKNTAKAAERLGVSQPAVSRSLAKIRESFDDPLFVRQARGLKLTDKAQTLAQQLPKILALLETTLQGEHFCPDQLTGKFRLAINGYLLDSHGYAICAAIMAKAPELALELHSYSPATDGQLLTGEVDAGISFYPIEVSKELRQVHIATSHIGGIYHHCHPLGELGSISVNELLNYPLAGLIVPEYNAQYMKMQNLFENNIQLNPKFRSQQLSTILQYLNEQPDTICIAPESAFVGLDQSAFKFVRFEHKQQPMTIEYSLNFNNNYFKSAKFLWLEREIKQVFKQLGNTQRAKP</sequence>
<dbReference type="Proteomes" id="UP000283255">
    <property type="component" value="Unassembled WGS sequence"/>
</dbReference>
<evidence type="ECO:0000256" key="2">
    <source>
        <dbReference type="ARBA" id="ARBA00023015"/>
    </source>
</evidence>
<dbReference type="Pfam" id="PF03466">
    <property type="entry name" value="LysR_substrate"/>
    <property type="match status" value="1"/>
</dbReference>
<keyword evidence="7" id="KW-1185">Reference proteome</keyword>
<evidence type="ECO:0000256" key="1">
    <source>
        <dbReference type="ARBA" id="ARBA00009437"/>
    </source>
</evidence>
<evidence type="ECO:0000259" key="5">
    <source>
        <dbReference type="PROSITE" id="PS50931"/>
    </source>
</evidence>
<protein>
    <submittedName>
        <fullName evidence="6">LysR family transcriptional regulator</fullName>
    </submittedName>
</protein>
<dbReference type="InterPro" id="IPR050389">
    <property type="entry name" value="LysR-type_TF"/>
</dbReference>
<comment type="caution">
    <text evidence="6">The sequence shown here is derived from an EMBL/GenBank/DDBJ whole genome shotgun (WGS) entry which is preliminary data.</text>
</comment>
<keyword evidence="4" id="KW-0804">Transcription</keyword>
<dbReference type="RefSeq" id="WP_119910145.1">
    <property type="nucleotide sequence ID" value="NZ_QZCH01000007.1"/>
</dbReference>
<keyword evidence="2" id="KW-0805">Transcription regulation</keyword>
<evidence type="ECO:0000256" key="4">
    <source>
        <dbReference type="ARBA" id="ARBA00023163"/>
    </source>
</evidence>
<dbReference type="InterPro" id="IPR036390">
    <property type="entry name" value="WH_DNA-bd_sf"/>
</dbReference>
<keyword evidence="3" id="KW-0238">DNA-binding</keyword>
<feature type="domain" description="HTH lysR-type" evidence="5">
    <location>
        <begin position="6"/>
        <end position="63"/>
    </location>
</feature>
<accession>A0A418YGD0</accession>
<dbReference type="InterPro" id="IPR036388">
    <property type="entry name" value="WH-like_DNA-bd_sf"/>
</dbReference>
<proteinExistence type="inferred from homology"/>
<reference evidence="6 7" key="1">
    <citation type="submission" date="2018-09" db="EMBL/GenBank/DDBJ databases">
        <authorList>
            <person name="Wang F."/>
        </authorList>
    </citation>
    <scope>NUCLEOTIDE SEQUENCE [LARGE SCALE GENOMIC DNA]</scope>
    <source>
        <strain evidence="6 7">PLHSC7-2</strain>
    </source>
</reference>
<dbReference type="AlphaFoldDB" id="A0A418YGD0"/>
<dbReference type="PROSITE" id="PS50931">
    <property type="entry name" value="HTH_LYSR"/>
    <property type="match status" value="1"/>
</dbReference>
<evidence type="ECO:0000313" key="6">
    <source>
        <dbReference type="EMBL" id="RJG48705.1"/>
    </source>
</evidence>
<dbReference type="InterPro" id="IPR005119">
    <property type="entry name" value="LysR_subst-bd"/>
</dbReference>
<dbReference type="GO" id="GO:0003700">
    <property type="term" value="F:DNA-binding transcription factor activity"/>
    <property type="evidence" value="ECO:0007669"/>
    <property type="project" value="InterPro"/>
</dbReference>
<dbReference type="CDD" id="cd05466">
    <property type="entry name" value="PBP2_LTTR_substrate"/>
    <property type="match status" value="1"/>
</dbReference>